<evidence type="ECO:0000256" key="2">
    <source>
        <dbReference type="SAM" id="MobiDB-lite"/>
    </source>
</evidence>
<keyword evidence="5" id="KW-1185">Reference proteome</keyword>
<reference evidence="4 5" key="1">
    <citation type="journal article" date="2011" name="J. Gen. Appl. Microbiol.">
        <title>Draft genome sequencing of the enigmatic yeast Saitoella complicata.</title>
        <authorList>
            <person name="Nishida H."/>
            <person name="Hamamoto M."/>
            <person name="Sugiyama J."/>
        </authorList>
    </citation>
    <scope>NUCLEOTIDE SEQUENCE [LARGE SCALE GENOMIC DNA]</scope>
    <source>
        <strain evidence="4 5">NRRL Y-17804</strain>
    </source>
</reference>
<sequence length="320" mass="36401">MSAENDDFTYVTHKKPYRNKKGRKVYPKPPRRQLESDNANEYRPAPTDNLPLEEHVKRFEQKAEELRSSDFWKEFRSMIMNLLHLKRPLISDSDPEFPPPTSTLPRNIQRFIILGLGSPTTSPTATYQLALALELYDILNAYASGVEGMIPIRAYDPVFNAQDKALLGYFKVSTPPIGGGEGFEFDVGVRTVWFMPHCPTGMYENLCKGMVESASPSVAGNVVLLGNNLKMYPEAKTKEEMALTYPSIQRVTEEGMEIRRLPTNFDRNNVFNDICLQWDWKIQKELPASMELEADGKASPVEQDEEEDEISAKIESLALW</sequence>
<name>A0A0E9N8V5_SAICN</name>
<dbReference type="GO" id="GO:0005634">
    <property type="term" value="C:nucleus"/>
    <property type="evidence" value="ECO:0007669"/>
    <property type="project" value="TreeGrafter"/>
</dbReference>
<feature type="compositionally biased region" description="Basic residues" evidence="2">
    <location>
        <begin position="12"/>
        <end position="31"/>
    </location>
</feature>
<dbReference type="PANTHER" id="PTHR28626:SF3">
    <property type="entry name" value="SRR1-LIKE PROTEIN"/>
    <property type="match status" value="1"/>
</dbReference>
<reference evidence="4 5" key="2">
    <citation type="journal article" date="2014" name="J. Gen. Appl. Microbiol.">
        <title>The early diverging ascomycetous budding yeast Saitoella complicata has three histone deacetylases belonging to the Clr6, Hos2, and Rpd3 lineages.</title>
        <authorList>
            <person name="Nishida H."/>
            <person name="Matsumoto T."/>
            <person name="Kondo S."/>
            <person name="Hamamoto M."/>
            <person name="Yoshikawa H."/>
        </authorList>
    </citation>
    <scope>NUCLEOTIDE SEQUENCE [LARGE SCALE GENOMIC DNA]</scope>
    <source>
        <strain evidence="4 5">NRRL Y-17804</strain>
    </source>
</reference>
<dbReference type="GO" id="GO:0005737">
    <property type="term" value="C:cytoplasm"/>
    <property type="evidence" value="ECO:0007669"/>
    <property type="project" value="TreeGrafter"/>
</dbReference>
<evidence type="ECO:0000313" key="5">
    <source>
        <dbReference type="Proteomes" id="UP000033140"/>
    </source>
</evidence>
<comment type="caution">
    <text evidence="4">The sequence shown here is derived from an EMBL/GenBank/DDBJ whole genome shotgun (WGS) entry which is preliminary data.</text>
</comment>
<dbReference type="AlphaFoldDB" id="A0A0E9N8V5"/>
<organism evidence="4 5">
    <name type="scientific">Saitoella complicata (strain BCRC 22490 / CBS 7301 / JCM 7358 / NBRC 10748 / NRRL Y-17804)</name>
    <dbReference type="NCBI Taxonomy" id="698492"/>
    <lineage>
        <taxon>Eukaryota</taxon>
        <taxon>Fungi</taxon>
        <taxon>Dikarya</taxon>
        <taxon>Ascomycota</taxon>
        <taxon>Taphrinomycotina</taxon>
        <taxon>Taphrinomycotina incertae sedis</taxon>
        <taxon>Saitoella</taxon>
    </lineage>
</organism>
<evidence type="ECO:0000313" key="4">
    <source>
        <dbReference type="EMBL" id="GAO46249.1"/>
    </source>
</evidence>
<gene>
    <name evidence="4" type="ORF">G7K_0484-t1</name>
</gene>
<dbReference type="OMA" id="MPHCPTS"/>
<evidence type="ECO:0000256" key="1">
    <source>
        <dbReference type="ARBA" id="ARBA00009856"/>
    </source>
</evidence>
<evidence type="ECO:0000259" key="3">
    <source>
        <dbReference type="Pfam" id="PF07985"/>
    </source>
</evidence>
<proteinExistence type="inferred from homology"/>
<feature type="domain" description="SRR1-like" evidence="3">
    <location>
        <begin position="104"/>
        <end position="278"/>
    </location>
</feature>
<accession>A0A0E9N8V5</accession>
<dbReference type="Pfam" id="PF07985">
    <property type="entry name" value="SRR1"/>
    <property type="match status" value="1"/>
</dbReference>
<dbReference type="EMBL" id="BACD03000003">
    <property type="protein sequence ID" value="GAO46249.1"/>
    <property type="molecule type" value="Genomic_DNA"/>
</dbReference>
<feature type="region of interest" description="Disordered" evidence="2">
    <location>
        <begin position="1"/>
        <end position="49"/>
    </location>
</feature>
<dbReference type="InterPro" id="IPR012942">
    <property type="entry name" value="SRR1-like"/>
</dbReference>
<dbReference type="RefSeq" id="XP_019024241.1">
    <property type="nucleotide sequence ID" value="XM_019170803.1"/>
</dbReference>
<reference evidence="4 5" key="3">
    <citation type="journal article" date="2015" name="Genome Announc.">
        <title>Draft Genome Sequence of the Archiascomycetous Yeast Saitoella complicata.</title>
        <authorList>
            <person name="Yamauchi K."/>
            <person name="Kondo S."/>
            <person name="Hamamoto M."/>
            <person name="Takahashi Y."/>
            <person name="Ogura Y."/>
            <person name="Hayashi T."/>
            <person name="Nishida H."/>
        </authorList>
    </citation>
    <scope>NUCLEOTIDE SEQUENCE [LARGE SCALE GENOMIC DNA]</scope>
    <source>
        <strain evidence="4 5">NRRL Y-17804</strain>
    </source>
</reference>
<dbReference type="OrthoDB" id="551431at2759"/>
<dbReference type="PANTHER" id="PTHR28626">
    <property type="entry name" value="SRR1-LIKE PROTEIN"/>
    <property type="match status" value="1"/>
</dbReference>
<dbReference type="Proteomes" id="UP000033140">
    <property type="component" value="Unassembled WGS sequence"/>
</dbReference>
<dbReference type="InterPro" id="IPR040044">
    <property type="entry name" value="SRR1L"/>
</dbReference>
<comment type="similarity">
    <text evidence="1">Belongs to the SRR1 family.</text>
</comment>
<protein>
    <recommendedName>
        <fullName evidence="3">SRR1-like domain-containing protein</fullName>
    </recommendedName>
</protein>